<dbReference type="RefSeq" id="XP_030535717.1">
    <property type="nucleotide sequence ID" value="XM_030679857.2"/>
</dbReference>
<keyword evidence="2" id="KW-1185">Reference proteome</keyword>
<dbReference type="Proteomes" id="UP000827889">
    <property type="component" value="Chromosome 4"/>
</dbReference>
<name>A0A8B8PMW4_9MYRT</name>
<evidence type="ECO:0000256" key="1">
    <source>
        <dbReference type="SAM" id="MobiDB-lite"/>
    </source>
</evidence>
<dbReference type="PANTHER" id="PTHR33972:SF25">
    <property type="entry name" value="GENOME ASSEMBLY, CHROMOSOME: A06"/>
    <property type="match status" value="1"/>
</dbReference>
<dbReference type="AlphaFoldDB" id="A0A8B8PMW4"/>
<sequence>MARLLSQTLLRHSRRALKPPPPSITLITLRNRSNRSGKLIEIDLESTLSSASSSSSSSSSSSASSSSASDEEGEVLGLRGLEEAIHSIIVQKSTPDWIPFVPGSSFWVPPRRRPVNVVDLVGKLARPLTFEEEENLSFATVRGWPSFEFLARPDGESPHTSNVESANELSKEEVVEIRVFTTSEDRGSDDDE</sequence>
<evidence type="ECO:0000313" key="2">
    <source>
        <dbReference type="Proteomes" id="UP000827889"/>
    </source>
</evidence>
<protein>
    <submittedName>
        <fullName evidence="3">Uncharacterized protein LOC115744602</fullName>
    </submittedName>
</protein>
<feature type="compositionally biased region" description="Low complexity" evidence="1">
    <location>
        <begin position="49"/>
        <end position="68"/>
    </location>
</feature>
<reference evidence="3" key="1">
    <citation type="submission" date="2025-08" db="UniProtKB">
        <authorList>
            <consortium name="RefSeq"/>
        </authorList>
    </citation>
    <scope>IDENTIFICATION</scope>
    <source>
        <tissue evidence="3">Leaf</tissue>
    </source>
</reference>
<accession>A0A8B8PMW4</accession>
<dbReference type="KEGG" id="rarg:115744602"/>
<dbReference type="PANTHER" id="PTHR33972">
    <property type="entry name" value="EXPRESSED PROTEIN"/>
    <property type="match status" value="1"/>
</dbReference>
<dbReference type="GeneID" id="115744602"/>
<gene>
    <name evidence="3" type="primary">LOC115744602</name>
</gene>
<proteinExistence type="predicted"/>
<evidence type="ECO:0000313" key="3">
    <source>
        <dbReference type="RefSeq" id="XP_030535717.1"/>
    </source>
</evidence>
<feature type="region of interest" description="Disordered" evidence="1">
    <location>
        <begin position="46"/>
        <end position="73"/>
    </location>
</feature>
<dbReference type="OrthoDB" id="1095098at2759"/>
<organism evidence="2 3">
    <name type="scientific">Rhodamnia argentea</name>
    <dbReference type="NCBI Taxonomy" id="178133"/>
    <lineage>
        <taxon>Eukaryota</taxon>
        <taxon>Viridiplantae</taxon>
        <taxon>Streptophyta</taxon>
        <taxon>Embryophyta</taxon>
        <taxon>Tracheophyta</taxon>
        <taxon>Spermatophyta</taxon>
        <taxon>Magnoliopsida</taxon>
        <taxon>eudicotyledons</taxon>
        <taxon>Gunneridae</taxon>
        <taxon>Pentapetalae</taxon>
        <taxon>rosids</taxon>
        <taxon>malvids</taxon>
        <taxon>Myrtales</taxon>
        <taxon>Myrtaceae</taxon>
        <taxon>Myrtoideae</taxon>
        <taxon>Myrteae</taxon>
        <taxon>Australasian group</taxon>
        <taxon>Rhodamnia</taxon>
    </lineage>
</organism>